<accession>S7TD44</accession>
<dbReference type="Proteomes" id="UP000014977">
    <property type="component" value="Unassembled WGS sequence"/>
</dbReference>
<reference evidence="1 2" key="1">
    <citation type="journal article" date="2013" name="Genome Announc.">
        <title>Draft genome sequences for three mercury-methylating, sulfate-reducing bacteria.</title>
        <authorList>
            <person name="Brown S.D."/>
            <person name="Hurt R.A.Jr."/>
            <person name="Gilmour C.C."/>
            <person name="Elias D.A."/>
        </authorList>
    </citation>
    <scope>NUCLEOTIDE SEQUENCE [LARGE SCALE GENOMIC DNA]</scope>
    <source>
        <strain evidence="1 2">DSM 2059</strain>
    </source>
</reference>
<dbReference type="EMBL" id="ATHJ01000112">
    <property type="protein sequence ID" value="EPR34581.1"/>
    <property type="molecule type" value="Genomic_DNA"/>
</dbReference>
<evidence type="ECO:0000313" key="1">
    <source>
        <dbReference type="EMBL" id="EPR34581.1"/>
    </source>
</evidence>
<dbReference type="RefSeq" id="WP_020878372.1">
    <property type="nucleotide sequence ID" value="NZ_ATHJ01000112.1"/>
</dbReference>
<sequence length="139" mass="15275">MKTNRILRSILVCILSILLFTSGWASGGGRTVVLEPTPEHPEATGTVLIDERHISLQARGLKPGAVYTVWFVNMKPEKREAGAGEAPYMFRTDPWGNGNYSAPLNEAPFGKWSMIMVVLHPTNNPKDMKNMVGALKAPL</sequence>
<proteinExistence type="predicted"/>
<protein>
    <submittedName>
        <fullName evidence="1">Uncharacterized protein</fullName>
    </submittedName>
</protein>
<organism evidence="1 2">
    <name type="scientific">Desulfococcus multivorans DSM 2059</name>
    <dbReference type="NCBI Taxonomy" id="1121405"/>
    <lineage>
        <taxon>Bacteria</taxon>
        <taxon>Pseudomonadati</taxon>
        <taxon>Thermodesulfobacteriota</taxon>
        <taxon>Desulfobacteria</taxon>
        <taxon>Desulfobacterales</taxon>
        <taxon>Desulfococcaceae</taxon>
        <taxon>Desulfococcus</taxon>
    </lineage>
</organism>
<name>S7TD44_DESML</name>
<evidence type="ECO:0000313" key="2">
    <source>
        <dbReference type="Proteomes" id="UP000014977"/>
    </source>
</evidence>
<comment type="caution">
    <text evidence="1">The sequence shown here is derived from an EMBL/GenBank/DDBJ whole genome shotgun (WGS) entry which is preliminary data.</text>
</comment>
<keyword evidence="2" id="KW-1185">Reference proteome</keyword>
<dbReference type="AlphaFoldDB" id="S7TD44"/>
<gene>
    <name evidence="1" type="ORF">dsmv_3282</name>
</gene>